<dbReference type="GO" id="GO:0043565">
    <property type="term" value="F:sequence-specific DNA binding"/>
    <property type="evidence" value="ECO:0007669"/>
    <property type="project" value="InterPro"/>
</dbReference>
<name>A0A853AZP0_9PSEU</name>
<feature type="domain" description="HTH araC/xylS-type" evidence="4">
    <location>
        <begin position="200"/>
        <end position="301"/>
    </location>
</feature>
<dbReference type="InterPro" id="IPR035418">
    <property type="entry name" value="AraC-bd_2"/>
</dbReference>
<dbReference type="Pfam" id="PF12833">
    <property type="entry name" value="HTH_18"/>
    <property type="match status" value="1"/>
</dbReference>
<dbReference type="AlphaFoldDB" id="A0A853AZP0"/>
<dbReference type="PANTHER" id="PTHR46796:SF12">
    <property type="entry name" value="HTH-TYPE DNA-BINDING TRANSCRIPTIONAL ACTIVATOR EUTR"/>
    <property type="match status" value="1"/>
</dbReference>
<keyword evidence="2 5" id="KW-0238">DNA-binding</keyword>
<evidence type="ECO:0000256" key="1">
    <source>
        <dbReference type="ARBA" id="ARBA00023015"/>
    </source>
</evidence>
<dbReference type="GO" id="GO:0003700">
    <property type="term" value="F:DNA-binding transcription factor activity"/>
    <property type="evidence" value="ECO:0007669"/>
    <property type="project" value="InterPro"/>
</dbReference>
<dbReference type="Gene3D" id="1.10.10.60">
    <property type="entry name" value="Homeodomain-like"/>
    <property type="match status" value="1"/>
</dbReference>
<dbReference type="EMBL" id="JACCFK010000001">
    <property type="protein sequence ID" value="NYI88085.1"/>
    <property type="molecule type" value="Genomic_DNA"/>
</dbReference>
<evidence type="ECO:0000313" key="5">
    <source>
        <dbReference type="EMBL" id="NYI88085.1"/>
    </source>
</evidence>
<evidence type="ECO:0000256" key="3">
    <source>
        <dbReference type="ARBA" id="ARBA00023163"/>
    </source>
</evidence>
<accession>A0A853AZP0</accession>
<dbReference type="PANTHER" id="PTHR46796">
    <property type="entry name" value="HTH-TYPE TRANSCRIPTIONAL ACTIVATOR RHAS-RELATED"/>
    <property type="match status" value="1"/>
</dbReference>
<keyword evidence="1" id="KW-0805">Transcription regulation</keyword>
<dbReference type="SMART" id="SM00342">
    <property type="entry name" value="HTH_ARAC"/>
    <property type="match status" value="1"/>
</dbReference>
<proteinExistence type="predicted"/>
<keyword evidence="3" id="KW-0804">Transcription</keyword>
<protein>
    <submittedName>
        <fullName evidence="5">AraC-like DNA-binding protein</fullName>
    </submittedName>
</protein>
<dbReference type="InterPro" id="IPR050204">
    <property type="entry name" value="AraC_XylS_family_regulators"/>
</dbReference>
<evidence type="ECO:0000256" key="2">
    <source>
        <dbReference type="ARBA" id="ARBA00023125"/>
    </source>
</evidence>
<dbReference type="Pfam" id="PF14525">
    <property type="entry name" value="AraC_binding_2"/>
    <property type="match status" value="1"/>
</dbReference>
<sequence length="301" mass="33916">MSSVLCDHHLDVVDFAVPLDARMNSTRLRDVVLNYVEYGAPVLVDPGRTQRFLVVQAHINGRGVVWSGRDQSAAHTSRIVVSSPEESLRMSLSSDTRLVLVKIESATVERALRHLLDDEPDRPIRFDLGMDVAKGAPWLWYRTLLNEIGRVGRHDKPFAQSWTGRFEDWLVSRLLVLQHSNYSERLSRAAAHPARARAVVDATELVRAVPRPDWSPRALADALGVGLARLETGFRIYRGVSVAAFLLRERLRAVHRMLQVSDPAETCLDDVARSWGFPDRIGFVTEYTIVFGESPDRTLRC</sequence>
<evidence type="ECO:0000313" key="6">
    <source>
        <dbReference type="Proteomes" id="UP000549616"/>
    </source>
</evidence>
<evidence type="ECO:0000259" key="4">
    <source>
        <dbReference type="PROSITE" id="PS01124"/>
    </source>
</evidence>
<dbReference type="PROSITE" id="PS01124">
    <property type="entry name" value="HTH_ARAC_FAMILY_2"/>
    <property type="match status" value="1"/>
</dbReference>
<reference evidence="5 6" key="1">
    <citation type="submission" date="2020-07" db="EMBL/GenBank/DDBJ databases">
        <title>Sequencing the genomes of 1000 actinobacteria strains.</title>
        <authorList>
            <person name="Klenk H.-P."/>
        </authorList>
    </citation>
    <scope>NUCLEOTIDE SEQUENCE [LARGE SCALE GENOMIC DNA]</scope>
    <source>
        <strain evidence="5 6">DSM 104006</strain>
    </source>
</reference>
<comment type="caution">
    <text evidence="5">The sequence shown here is derived from an EMBL/GenBank/DDBJ whole genome shotgun (WGS) entry which is preliminary data.</text>
</comment>
<keyword evidence="6" id="KW-1185">Reference proteome</keyword>
<dbReference type="Proteomes" id="UP000549616">
    <property type="component" value="Unassembled WGS sequence"/>
</dbReference>
<dbReference type="RefSeq" id="WP_179772378.1">
    <property type="nucleotide sequence ID" value="NZ_JACCFK010000001.1"/>
</dbReference>
<gene>
    <name evidence="5" type="ORF">HNR02_001408</name>
</gene>
<dbReference type="InterPro" id="IPR018060">
    <property type="entry name" value="HTH_AraC"/>
</dbReference>
<organism evidence="5 6">
    <name type="scientific">Amycolatopsis endophytica</name>
    <dbReference type="NCBI Taxonomy" id="860233"/>
    <lineage>
        <taxon>Bacteria</taxon>
        <taxon>Bacillati</taxon>
        <taxon>Actinomycetota</taxon>
        <taxon>Actinomycetes</taxon>
        <taxon>Pseudonocardiales</taxon>
        <taxon>Pseudonocardiaceae</taxon>
        <taxon>Amycolatopsis</taxon>
    </lineage>
</organism>